<sequence length="245" mass="26652">MRNLGLFLATLLALGQVQAAKPHALFVVGTHHYSPHETMPALASQLDALGWKTSVLNPGYNPEKNSKGIAGLELLQEADIAIFYTRFLTLPPDQFRLIQLYLEAGKPVVGFRTSTHAFDYPKDNSLAKWNNGFGSDALGTQYFAHLQGDTSVTLAKGAGDHPILTGINLAEPIAAAGTLYLADLAQGAQPLLRGTGKSKKPGKKTNRFGTFEIKPTMTQDVAWTWKNKWGGRVFCTTLGHKNSFE</sequence>
<name>A0A382FZI1_9ZZZZ</name>
<dbReference type="EMBL" id="UINC01052460">
    <property type="protein sequence ID" value="SVB67814.1"/>
    <property type="molecule type" value="Genomic_DNA"/>
</dbReference>
<evidence type="ECO:0000313" key="2">
    <source>
        <dbReference type="EMBL" id="SVB67814.1"/>
    </source>
</evidence>
<dbReference type="Pfam" id="PF06283">
    <property type="entry name" value="ThuA"/>
    <property type="match status" value="1"/>
</dbReference>
<gene>
    <name evidence="2" type="ORF">METZ01_LOCUS220668</name>
</gene>
<reference evidence="2" key="1">
    <citation type="submission" date="2018-05" db="EMBL/GenBank/DDBJ databases">
        <authorList>
            <person name="Lanie J.A."/>
            <person name="Ng W.-L."/>
            <person name="Kazmierczak K.M."/>
            <person name="Andrzejewski T.M."/>
            <person name="Davidsen T.M."/>
            <person name="Wayne K.J."/>
            <person name="Tettelin H."/>
            <person name="Glass J.I."/>
            <person name="Rusch D."/>
            <person name="Podicherti R."/>
            <person name="Tsui H.-C.T."/>
            <person name="Winkler M.E."/>
        </authorList>
    </citation>
    <scope>NUCLEOTIDE SEQUENCE</scope>
</reference>
<dbReference type="SUPFAM" id="SSF52317">
    <property type="entry name" value="Class I glutamine amidotransferase-like"/>
    <property type="match status" value="1"/>
</dbReference>
<organism evidence="2">
    <name type="scientific">marine metagenome</name>
    <dbReference type="NCBI Taxonomy" id="408172"/>
    <lineage>
        <taxon>unclassified sequences</taxon>
        <taxon>metagenomes</taxon>
        <taxon>ecological metagenomes</taxon>
    </lineage>
</organism>
<evidence type="ECO:0000259" key="1">
    <source>
        <dbReference type="Pfam" id="PF06283"/>
    </source>
</evidence>
<feature type="non-terminal residue" evidence="2">
    <location>
        <position position="245"/>
    </location>
</feature>
<dbReference type="AlphaFoldDB" id="A0A382FZI1"/>
<dbReference type="InterPro" id="IPR029062">
    <property type="entry name" value="Class_I_gatase-like"/>
</dbReference>
<proteinExistence type="predicted"/>
<protein>
    <recommendedName>
        <fullName evidence="1">ThuA-like domain-containing protein</fullName>
    </recommendedName>
</protein>
<dbReference type="InterPro" id="IPR029010">
    <property type="entry name" value="ThuA-like"/>
</dbReference>
<feature type="domain" description="ThuA-like" evidence="1">
    <location>
        <begin position="28"/>
        <end position="242"/>
    </location>
</feature>
<accession>A0A382FZI1</accession>
<dbReference type="Gene3D" id="3.40.50.880">
    <property type="match status" value="1"/>
</dbReference>